<dbReference type="SUPFAM" id="SSF88723">
    <property type="entry name" value="PIN domain-like"/>
    <property type="match status" value="1"/>
</dbReference>
<dbReference type="RefSeq" id="WP_165903423.1">
    <property type="nucleotide sequence ID" value="NZ_SMAO01000006.1"/>
</dbReference>
<evidence type="ECO:0000259" key="1">
    <source>
        <dbReference type="Pfam" id="PF01850"/>
    </source>
</evidence>
<evidence type="ECO:0000313" key="3">
    <source>
        <dbReference type="Proteomes" id="UP000295717"/>
    </source>
</evidence>
<evidence type="ECO:0000313" key="2">
    <source>
        <dbReference type="EMBL" id="TCT20160.1"/>
    </source>
</evidence>
<dbReference type="Gene3D" id="3.40.50.1010">
    <property type="entry name" value="5'-nuclease"/>
    <property type="match status" value="1"/>
</dbReference>
<dbReference type="AlphaFoldDB" id="A0A4R3MUK5"/>
<gene>
    <name evidence="2" type="ORF">EDC35_10687</name>
</gene>
<dbReference type="Proteomes" id="UP000295717">
    <property type="component" value="Unassembled WGS sequence"/>
</dbReference>
<dbReference type="Pfam" id="PF01850">
    <property type="entry name" value="PIN"/>
    <property type="match status" value="1"/>
</dbReference>
<accession>A0A4R3MUK5</accession>
<sequence>MSGEPFIDTNIWVYAHLETSQDPKGDLARALVESDHRFVVSTQVLNEYYAAMLKNRASDLAIQSNLEAMIQHCEVVLVSVPIIRQAHVIRNRYGFSLWDSLVVSSALDAGCPVLYSEDLQHDQRIEGRLLVCNPFRATSN</sequence>
<comment type="caution">
    <text evidence="2">The sequence shown here is derived from an EMBL/GenBank/DDBJ whole genome shotgun (WGS) entry which is preliminary data.</text>
</comment>
<dbReference type="EMBL" id="SMAO01000006">
    <property type="protein sequence ID" value="TCT20160.1"/>
    <property type="molecule type" value="Genomic_DNA"/>
</dbReference>
<keyword evidence="3" id="KW-1185">Reference proteome</keyword>
<dbReference type="CDD" id="cd18692">
    <property type="entry name" value="PIN_VapC-like"/>
    <property type="match status" value="1"/>
</dbReference>
<organism evidence="2 3">
    <name type="scientific">Thiobaca trueperi</name>
    <dbReference type="NCBI Taxonomy" id="127458"/>
    <lineage>
        <taxon>Bacteria</taxon>
        <taxon>Pseudomonadati</taxon>
        <taxon>Pseudomonadota</taxon>
        <taxon>Gammaproteobacteria</taxon>
        <taxon>Chromatiales</taxon>
        <taxon>Chromatiaceae</taxon>
        <taxon>Thiobaca</taxon>
    </lineage>
</organism>
<protein>
    <submittedName>
        <fullName evidence="2">Putative nucleic acid-binding protein</fullName>
    </submittedName>
</protein>
<reference evidence="2 3" key="1">
    <citation type="submission" date="2019-03" db="EMBL/GenBank/DDBJ databases">
        <title>Genomic Encyclopedia of Type Strains, Phase IV (KMG-IV): sequencing the most valuable type-strain genomes for metagenomic binning, comparative biology and taxonomic classification.</title>
        <authorList>
            <person name="Goeker M."/>
        </authorList>
    </citation>
    <scope>NUCLEOTIDE SEQUENCE [LARGE SCALE GENOMIC DNA]</scope>
    <source>
        <strain evidence="2 3">DSM 13587</strain>
    </source>
</reference>
<dbReference type="InterPro" id="IPR002716">
    <property type="entry name" value="PIN_dom"/>
</dbReference>
<proteinExistence type="predicted"/>
<feature type="domain" description="PIN" evidence="1">
    <location>
        <begin position="6"/>
        <end position="121"/>
    </location>
</feature>
<name>A0A4R3MUK5_9GAMM</name>
<dbReference type="InterPro" id="IPR029060">
    <property type="entry name" value="PIN-like_dom_sf"/>
</dbReference>